<dbReference type="EMBL" id="SJFN01000010">
    <property type="protein sequence ID" value="TBW38807.1"/>
    <property type="molecule type" value="Genomic_DNA"/>
</dbReference>
<proteinExistence type="predicted"/>
<evidence type="ECO:0000313" key="2">
    <source>
        <dbReference type="EMBL" id="TBW38807.1"/>
    </source>
</evidence>
<protein>
    <submittedName>
        <fullName evidence="2">Uncharacterized protein</fullName>
    </submittedName>
</protein>
<evidence type="ECO:0000256" key="1">
    <source>
        <dbReference type="SAM" id="MobiDB-lite"/>
    </source>
</evidence>
<dbReference type="AlphaFoldDB" id="A0A4Q9VS70"/>
<dbReference type="RefSeq" id="WP_131308455.1">
    <property type="nucleotide sequence ID" value="NZ_SJFN01000010.1"/>
</dbReference>
<dbReference type="Proteomes" id="UP000292781">
    <property type="component" value="Unassembled WGS sequence"/>
</dbReference>
<organism evidence="2 3">
    <name type="scientific">Siculibacillus lacustris</name>
    <dbReference type="NCBI Taxonomy" id="1549641"/>
    <lineage>
        <taxon>Bacteria</taxon>
        <taxon>Pseudomonadati</taxon>
        <taxon>Pseudomonadota</taxon>
        <taxon>Alphaproteobacteria</taxon>
        <taxon>Hyphomicrobiales</taxon>
        <taxon>Ancalomicrobiaceae</taxon>
        <taxon>Siculibacillus</taxon>
    </lineage>
</organism>
<reference evidence="2 3" key="1">
    <citation type="submission" date="2019-02" db="EMBL/GenBank/DDBJ databases">
        <title>Siculibacillus lacustris gen. nov., sp. nov., a new rosette-forming bacterium isolated from a freshwater crater lake (Lake St. Ana, Romania).</title>
        <authorList>
            <person name="Felfoldi T."/>
            <person name="Marton Z."/>
            <person name="Szabo A."/>
            <person name="Mentes A."/>
            <person name="Boka K."/>
            <person name="Marialigeti K."/>
            <person name="Mathe I."/>
            <person name="Koncz M."/>
            <person name="Schumann P."/>
            <person name="Toth E."/>
        </authorList>
    </citation>
    <scope>NUCLEOTIDE SEQUENCE [LARGE SCALE GENOMIC DNA]</scope>
    <source>
        <strain evidence="2 3">SA-279</strain>
    </source>
</reference>
<comment type="caution">
    <text evidence="2">The sequence shown here is derived from an EMBL/GenBank/DDBJ whole genome shotgun (WGS) entry which is preliminary data.</text>
</comment>
<keyword evidence="3" id="KW-1185">Reference proteome</keyword>
<feature type="region of interest" description="Disordered" evidence="1">
    <location>
        <begin position="83"/>
        <end position="108"/>
    </location>
</feature>
<gene>
    <name evidence="2" type="ORF">EYW49_08955</name>
</gene>
<name>A0A4Q9VS70_9HYPH</name>
<sequence length="108" mass="11313">MIGTQRLVPRAGETIARRDLTDPAAIVDRMARDIVAARREGVHGLVDLTGFGWSGAQVMRHATAAHAASRHVGLMCVGAGERTHTIGGRPSPVTGDMTQMVDDLGSAA</sequence>
<accession>A0A4Q9VS70</accession>
<evidence type="ECO:0000313" key="3">
    <source>
        <dbReference type="Proteomes" id="UP000292781"/>
    </source>
</evidence>